<evidence type="ECO:0000313" key="2">
    <source>
        <dbReference type="EMBL" id="MBB5132376.1"/>
    </source>
</evidence>
<dbReference type="SUPFAM" id="SSF51430">
    <property type="entry name" value="NAD(P)-linked oxidoreductase"/>
    <property type="match status" value="1"/>
</dbReference>
<dbReference type="PANTHER" id="PTHR43364:SF1">
    <property type="entry name" value="OXIDOREDUCTASE YDHF"/>
    <property type="match status" value="1"/>
</dbReference>
<dbReference type="AlphaFoldDB" id="A0A840P1N3"/>
<accession>A0A840P1N3</accession>
<dbReference type="GO" id="GO:0005829">
    <property type="term" value="C:cytosol"/>
    <property type="evidence" value="ECO:0007669"/>
    <property type="project" value="TreeGrafter"/>
</dbReference>
<dbReference type="Pfam" id="PF00248">
    <property type="entry name" value="Aldo_ket_red"/>
    <property type="match status" value="1"/>
</dbReference>
<keyword evidence="3" id="KW-1185">Reference proteome</keyword>
<reference evidence="2 3" key="1">
    <citation type="submission" date="2020-08" db="EMBL/GenBank/DDBJ databases">
        <title>Genomic Encyclopedia of Type Strains, Phase IV (KMG-IV): sequencing the most valuable type-strain genomes for metagenomic binning, comparative biology and taxonomic classification.</title>
        <authorList>
            <person name="Goeker M."/>
        </authorList>
    </citation>
    <scope>NUCLEOTIDE SEQUENCE [LARGE SCALE GENOMIC DNA]</scope>
    <source>
        <strain evidence="2 3">DSM 45615</strain>
    </source>
</reference>
<dbReference type="PANTHER" id="PTHR43364">
    <property type="entry name" value="NADH-SPECIFIC METHYLGLYOXAL REDUCTASE-RELATED"/>
    <property type="match status" value="1"/>
</dbReference>
<dbReference type="InterPro" id="IPR023210">
    <property type="entry name" value="NADP_OxRdtase_dom"/>
</dbReference>
<dbReference type="Gene3D" id="3.20.20.100">
    <property type="entry name" value="NADP-dependent oxidoreductase domain"/>
    <property type="match status" value="1"/>
</dbReference>
<name>A0A840P1N3_9ACTN</name>
<dbReference type="Proteomes" id="UP000578449">
    <property type="component" value="Unassembled WGS sequence"/>
</dbReference>
<protein>
    <submittedName>
        <fullName evidence="2">Aryl-alcohol dehydrogenase-like predicted oxidoreductase</fullName>
    </submittedName>
</protein>
<dbReference type="RefSeq" id="WP_185049264.1">
    <property type="nucleotide sequence ID" value="NZ_BAABIX010000003.1"/>
</dbReference>
<dbReference type="InterPro" id="IPR050523">
    <property type="entry name" value="AKR_Detox_Biosynth"/>
</dbReference>
<evidence type="ECO:0000259" key="1">
    <source>
        <dbReference type="Pfam" id="PF00248"/>
    </source>
</evidence>
<dbReference type="PRINTS" id="PR00069">
    <property type="entry name" value="ALDKETRDTASE"/>
</dbReference>
<dbReference type="InterPro" id="IPR036812">
    <property type="entry name" value="NAD(P)_OxRdtase_dom_sf"/>
</dbReference>
<feature type="domain" description="NADP-dependent oxidoreductase" evidence="1">
    <location>
        <begin position="15"/>
        <end position="315"/>
    </location>
</feature>
<dbReference type="EMBL" id="JACHGN010000004">
    <property type="protein sequence ID" value="MBB5132376.1"/>
    <property type="molecule type" value="Genomic_DNA"/>
</dbReference>
<evidence type="ECO:0000313" key="3">
    <source>
        <dbReference type="Proteomes" id="UP000578449"/>
    </source>
</evidence>
<proteinExistence type="predicted"/>
<organism evidence="2 3">
    <name type="scientific">Thermocatellispora tengchongensis</name>
    <dbReference type="NCBI Taxonomy" id="1073253"/>
    <lineage>
        <taxon>Bacteria</taxon>
        <taxon>Bacillati</taxon>
        <taxon>Actinomycetota</taxon>
        <taxon>Actinomycetes</taxon>
        <taxon>Streptosporangiales</taxon>
        <taxon>Streptosporangiaceae</taxon>
        <taxon>Thermocatellispora</taxon>
    </lineage>
</organism>
<comment type="caution">
    <text evidence="2">The sequence shown here is derived from an EMBL/GenBank/DDBJ whole genome shotgun (WGS) entry which is preliminary data.</text>
</comment>
<dbReference type="InterPro" id="IPR020471">
    <property type="entry name" value="AKR"/>
</dbReference>
<gene>
    <name evidence="2" type="ORF">HNP84_002092</name>
</gene>
<sequence>MRRRRLGATEFEITPIGLGCMQFAGPGLVEGFYPAIGQETVTAIVGAALAGGVNWFDTAEMYGKGASERALTTGLRAHGVKPGEVMIATKWTPTLRTAASIGHTVGDRLAALQGFPIDLHQIHQPVGSLSGIPRQVEAMARLCREGRITAVGVSNFSARQMRTAAVVLAAHGLTLASNQVQISLLHRDVERDGTLRTARELGVTLIAYSPLRSGLLTGKFHENPELVRKLPRVRRLMGGFSPAGLKRTAPLVAELNAIGKAYGVSAGQVALAWLTGFYGDTVVAIPGASKPRHVEESAAVLDLELTERELDRLAGLSPARS</sequence>
<dbReference type="GO" id="GO:0016491">
    <property type="term" value="F:oxidoreductase activity"/>
    <property type="evidence" value="ECO:0007669"/>
    <property type="project" value="InterPro"/>
</dbReference>